<dbReference type="AlphaFoldDB" id="A0A3M7PYN1"/>
<comment type="caution">
    <text evidence="1">The sequence shown here is derived from an EMBL/GenBank/DDBJ whole genome shotgun (WGS) entry which is preliminary data.</text>
</comment>
<accession>A0A3M7PYN1</accession>
<keyword evidence="2" id="KW-1185">Reference proteome</keyword>
<dbReference type="Proteomes" id="UP000276133">
    <property type="component" value="Unassembled WGS sequence"/>
</dbReference>
<evidence type="ECO:0000313" key="1">
    <source>
        <dbReference type="EMBL" id="RNA03768.1"/>
    </source>
</evidence>
<organism evidence="1 2">
    <name type="scientific">Brachionus plicatilis</name>
    <name type="common">Marine rotifer</name>
    <name type="synonym">Brachionus muelleri</name>
    <dbReference type="NCBI Taxonomy" id="10195"/>
    <lineage>
        <taxon>Eukaryota</taxon>
        <taxon>Metazoa</taxon>
        <taxon>Spiralia</taxon>
        <taxon>Gnathifera</taxon>
        <taxon>Rotifera</taxon>
        <taxon>Eurotatoria</taxon>
        <taxon>Monogononta</taxon>
        <taxon>Pseudotrocha</taxon>
        <taxon>Ploima</taxon>
        <taxon>Brachionidae</taxon>
        <taxon>Brachionus</taxon>
    </lineage>
</organism>
<proteinExistence type="predicted"/>
<protein>
    <submittedName>
        <fullName evidence="1">Uncharacterized protein</fullName>
    </submittedName>
</protein>
<evidence type="ECO:0000313" key="2">
    <source>
        <dbReference type="Proteomes" id="UP000276133"/>
    </source>
</evidence>
<name>A0A3M7PYN1_BRAPC</name>
<sequence>MNQKNAWEKQKRREIDSRMIKQRKSDKNKEFFLNIYFNRNVLTFKKREENFNLSYNFFYILTNSSQLNCCYKTMNSSYFAYTNQ</sequence>
<dbReference type="EMBL" id="REGN01008359">
    <property type="protein sequence ID" value="RNA03768.1"/>
    <property type="molecule type" value="Genomic_DNA"/>
</dbReference>
<reference evidence="1 2" key="1">
    <citation type="journal article" date="2018" name="Sci. Rep.">
        <title>Genomic signatures of local adaptation to the degree of environmental predictability in rotifers.</title>
        <authorList>
            <person name="Franch-Gras L."/>
            <person name="Hahn C."/>
            <person name="Garcia-Roger E.M."/>
            <person name="Carmona M.J."/>
            <person name="Serra M."/>
            <person name="Gomez A."/>
        </authorList>
    </citation>
    <scope>NUCLEOTIDE SEQUENCE [LARGE SCALE GENOMIC DNA]</scope>
    <source>
        <strain evidence="1">HYR1</strain>
    </source>
</reference>
<gene>
    <name evidence="1" type="ORF">BpHYR1_022561</name>
</gene>